<feature type="region of interest" description="Disordered" evidence="1">
    <location>
        <begin position="24"/>
        <end position="46"/>
    </location>
</feature>
<organism evidence="2">
    <name type="scientific">marine metagenome</name>
    <dbReference type="NCBI Taxonomy" id="408172"/>
    <lineage>
        <taxon>unclassified sequences</taxon>
        <taxon>metagenomes</taxon>
        <taxon>ecological metagenomes</taxon>
    </lineage>
</organism>
<evidence type="ECO:0000313" key="2">
    <source>
        <dbReference type="EMBL" id="SVD66110.1"/>
    </source>
</evidence>
<dbReference type="EMBL" id="UINC01164977">
    <property type="protein sequence ID" value="SVD66110.1"/>
    <property type="molecule type" value="Genomic_DNA"/>
</dbReference>
<accession>A0A382X5F8</accession>
<feature type="non-terminal residue" evidence="2">
    <location>
        <position position="46"/>
    </location>
</feature>
<reference evidence="2" key="1">
    <citation type="submission" date="2018-05" db="EMBL/GenBank/DDBJ databases">
        <authorList>
            <person name="Lanie J.A."/>
            <person name="Ng W.-L."/>
            <person name="Kazmierczak K.M."/>
            <person name="Andrzejewski T.M."/>
            <person name="Davidsen T.M."/>
            <person name="Wayne K.J."/>
            <person name="Tettelin H."/>
            <person name="Glass J.I."/>
            <person name="Rusch D."/>
            <person name="Podicherti R."/>
            <person name="Tsui H.-C.T."/>
            <person name="Winkler M.E."/>
        </authorList>
    </citation>
    <scope>NUCLEOTIDE SEQUENCE</scope>
</reference>
<evidence type="ECO:0000256" key="1">
    <source>
        <dbReference type="SAM" id="MobiDB-lite"/>
    </source>
</evidence>
<proteinExistence type="predicted"/>
<dbReference type="AlphaFoldDB" id="A0A382X5F8"/>
<protein>
    <submittedName>
        <fullName evidence="2">Uncharacterized protein</fullName>
    </submittedName>
</protein>
<gene>
    <name evidence="2" type="ORF">METZ01_LOCUS418964</name>
</gene>
<sequence>MEPPITMVTLFQPAFRATWLATPQVKRQGNSRRDKTDGFIDLSSKL</sequence>
<name>A0A382X5F8_9ZZZZ</name>